<dbReference type="InterPro" id="IPR050668">
    <property type="entry name" value="Cytochrome_b5"/>
</dbReference>
<dbReference type="Pfam" id="PF00173">
    <property type="entry name" value="Cyt-b5"/>
    <property type="match status" value="1"/>
</dbReference>
<accession>A0ABZ3C6V8</accession>
<dbReference type="InterPro" id="IPR019251">
    <property type="entry name" value="DUF2231_TM"/>
</dbReference>
<reference evidence="7 8" key="1">
    <citation type="journal article" date="2023" name="Environ Microbiome">
        <title>A coral-associated actinobacterium mitigates coral bleaching under heat stress.</title>
        <authorList>
            <person name="Li J."/>
            <person name="Zou Y."/>
            <person name="Li Q."/>
            <person name="Zhang J."/>
            <person name="Bourne D.G."/>
            <person name="Lyu Y."/>
            <person name="Liu C."/>
            <person name="Zhang S."/>
        </authorList>
    </citation>
    <scope>NUCLEOTIDE SEQUENCE [LARGE SCALE GENOMIC DNA]</scope>
    <source>
        <strain evidence="7 8">SCSIO 13291</strain>
    </source>
</reference>
<feature type="transmembrane region" description="Helical" evidence="5">
    <location>
        <begin position="109"/>
        <end position="134"/>
    </location>
</feature>
<dbReference type="PRINTS" id="PR00363">
    <property type="entry name" value="CYTOCHROMEB5"/>
</dbReference>
<evidence type="ECO:0000256" key="4">
    <source>
        <dbReference type="ARBA" id="ARBA00038168"/>
    </source>
</evidence>
<dbReference type="Pfam" id="PF09990">
    <property type="entry name" value="DUF2231"/>
    <property type="match status" value="1"/>
</dbReference>
<keyword evidence="1" id="KW-0349">Heme</keyword>
<evidence type="ECO:0000256" key="3">
    <source>
        <dbReference type="ARBA" id="ARBA00023004"/>
    </source>
</evidence>
<dbReference type="Proteomes" id="UP001434337">
    <property type="component" value="Chromosome"/>
</dbReference>
<keyword evidence="8" id="KW-1185">Reference proteome</keyword>
<keyword evidence="5" id="KW-1133">Transmembrane helix</keyword>
<proteinExistence type="inferred from homology"/>
<organism evidence="7 8">
    <name type="scientific">Propioniciclava soli</name>
    <dbReference type="NCBI Taxonomy" id="2775081"/>
    <lineage>
        <taxon>Bacteria</taxon>
        <taxon>Bacillati</taxon>
        <taxon>Actinomycetota</taxon>
        <taxon>Actinomycetes</taxon>
        <taxon>Propionibacteriales</taxon>
        <taxon>Propionibacteriaceae</taxon>
        <taxon>Propioniciclava</taxon>
    </lineage>
</organism>
<dbReference type="SUPFAM" id="SSF55856">
    <property type="entry name" value="Cytochrome b5-like heme/steroid binding domain"/>
    <property type="match status" value="1"/>
</dbReference>
<feature type="transmembrane region" description="Helical" evidence="5">
    <location>
        <begin position="39"/>
        <end position="56"/>
    </location>
</feature>
<dbReference type="PANTHER" id="PTHR19359:SF95">
    <property type="entry name" value="CYTOCHROME B5 TYPE B"/>
    <property type="match status" value="1"/>
</dbReference>
<dbReference type="InterPro" id="IPR036400">
    <property type="entry name" value="Cyt_B5-like_heme/steroid_sf"/>
</dbReference>
<keyword evidence="5" id="KW-0472">Membrane</keyword>
<dbReference type="SMART" id="SM01117">
    <property type="entry name" value="Cyt-b5"/>
    <property type="match status" value="1"/>
</dbReference>
<feature type="domain" description="Cytochrome b5 heme-binding" evidence="6">
    <location>
        <begin position="157"/>
        <end position="234"/>
    </location>
</feature>
<evidence type="ECO:0000256" key="2">
    <source>
        <dbReference type="ARBA" id="ARBA00022723"/>
    </source>
</evidence>
<dbReference type="EMBL" id="CP115965">
    <property type="protein sequence ID" value="WZW98218.1"/>
    <property type="molecule type" value="Genomic_DNA"/>
</dbReference>
<gene>
    <name evidence="7" type="ORF">PCC79_15210</name>
</gene>
<dbReference type="PROSITE" id="PS50255">
    <property type="entry name" value="CYTOCHROME_B5_2"/>
    <property type="match status" value="1"/>
</dbReference>
<dbReference type="RefSeq" id="WP_342372326.1">
    <property type="nucleotide sequence ID" value="NZ_CP115965.1"/>
</dbReference>
<evidence type="ECO:0000313" key="8">
    <source>
        <dbReference type="Proteomes" id="UP001434337"/>
    </source>
</evidence>
<dbReference type="PANTHER" id="PTHR19359">
    <property type="entry name" value="CYTOCHROME B5"/>
    <property type="match status" value="1"/>
</dbReference>
<comment type="similarity">
    <text evidence="4">Belongs to the cytochrome b5 family.</text>
</comment>
<dbReference type="Gene3D" id="3.10.120.10">
    <property type="entry name" value="Cytochrome b5-like heme/steroid binding domain"/>
    <property type="match status" value="1"/>
</dbReference>
<evidence type="ECO:0000256" key="1">
    <source>
        <dbReference type="ARBA" id="ARBA00022617"/>
    </source>
</evidence>
<keyword evidence="2" id="KW-0479">Metal-binding</keyword>
<evidence type="ECO:0000259" key="6">
    <source>
        <dbReference type="PROSITE" id="PS50255"/>
    </source>
</evidence>
<sequence>MLGLPLHPLVVHAAVVLVPLAALAVIAAVASARWRERHAGLTLVAVVAAAVAAVAARFSGEALAAQLTEPEAHARWGTLTMVGALVLAILTGGWWVLQRRDAARPGQRGVGVLAVGALAVGAALACLTFVVLAGHSGSTATWTQRLAAPAAAEASPAVAYSLAEVATHADAASCWVAIDGGVYDLTEWVGRHPGGAPRILGLCGTDATERFRAQHADRTRPNAALASFRIGDLA</sequence>
<dbReference type="InterPro" id="IPR001199">
    <property type="entry name" value="Cyt_B5-like_heme/steroid-bd"/>
</dbReference>
<evidence type="ECO:0000256" key="5">
    <source>
        <dbReference type="SAM" id="Phobius"/>
    </source>
</evidence>
<name>A0ABZ3C6V8_9ACTN</name>
<keyword evidence="3" id="KW-0408">Iron</keyword>
<keyword evidence="5" id="KW-0812">Transmembrane</keyword>
<feature type="transmembrane region" description="Helical" evidence="5">
    <location>
        <begin position="76"/>
        <end position="97"/>
    </location>
</feature>
<feature type="transmembrane region" description="Helical" evidence="5">
    <location>
        <begin position="6"/>
        <end position="32"/>
    </location>
</feature>
<evidence type="ECO:0000313" key="7">
    <source>
        <dbReference type="EMBL" id="WZW98218.1"/>
    </source>
</evidence>
<protein>
    <submittedName>
        <fullName evidence="7">Cytochrome b5-like heme/steroid binding domain-containing protein</fullName>
    </submittedName>
</protein>